<accession>A0A2N8LDV3</accession>
<comment type="caution">
    <text evidence="5">The sequence shown here is derived from an EMBL/GenBank/DDBJ whole genome shotgun (WGS) entry which is preliminary data.</text>
</comment>
<keyword evidence="5" id="KW-0808">Transferase</keyword>
<evidence type="ECO:0000256" key="3">
    <source>
        <dbReference type="ARBA" id="ARBA00023125"/>
    </source>
</evidence>
<dbReference type="GO" id="GO:0016757">
    <property type="term" value="F:glycosyltransferase activity"/>
    <property type="evidence" value="ECO:0007669"/>
    <property type="project" value="UniProtKB-KW"/>
</dbReference>
<dbReference type="AlphaFoldDB" id="A0A2N8LDV3"/>
<dbReference type="Pfam" id="PF03965">
    <property type="entry name" value="Penicillinase_R"/>
    <property type="match status" value="1"/>
</dbReference>
<keyword evidence="3" id="KW-0238">DNA-binding</keyword>
<evidence type="ECO:0000256" key="2">
    <source>
        <dbReference type="ARBA" id="ARBA00023015"/>
    </source>
</evidence>
<evidence type="ECO:0000313" key="6">
    <source>
        <dbReference type="Proteomes" id="UP000235963"/>
    </source>
</evidence>
<keyword evidence="5" id="KW-0328">Glycosyltransferase</keyword>
<dbReference type="OrthoDB" id="1849040at2"/>
<reference evidence="5 6" key="1">
    <citation type="submission" date="2015-12" db="EMBL/GenBank/DDBJ databases">
        <title>Streptococcus penaeicida sp. nov.</title>
        <authorList>
            <person name="Gomez-Gil B."/>
            <person name="Morales-Covarrubias M."/>
        </authorList>
    </citation>
    <scope>NUCLEOTIDE SEQUENCE [LARGE SCALE GENOMIC DNA]</scope>
    <source>
        <strain evidence="5 6">CAIM 1838</strain>
    </source>
</reference>
<dbReference type="NCBIfam" id="TIGR02698">
    <property type="entry name" value="CopY_TcrY"/>
    <property type="match status" value="1"/>
</dbReference>
<keyword evidence="4" id="KW-0804">Transcription</keyword>
<evidence type="ECO:0000256" key="4">
    <source>
        <dbReference type="ARBA" id="ARBA00023163"/>
    </source>
</evidence>
<dbReference type="InterPro" id="IPR036388">
    <property type="entry name" value="WH-like_DNA-bd_sf"/>
</dbReference>
<dbReference type="RefSeq" id="WP_102776862.1">
    <property type="nucleotide sequence ID" value="NZ_CBCSGP010000001.1"/>
</dbReference>
<comment type="similarity">
    <text evidence="1">Belongs to the BlaI transcriptional regulatory family.</text>
</comment>
<sequence>MQTISNAEWQVMRVVWANGQIKSSEIIALLQKQQQWSASTIKTLIGRLIDKSFLTSQKSGRAFIYSALVDQKAYQKMMVKSDLAKICQKDHAKLVLDLLAKIPMTASDHQAFQDLLNERAGTLLEVVPCNCAPGQCQCHPKEGGA</sequence>
<dbReference type="Gene3D" id="1.10.10.10">
    <property type="entry name" value="Winged helix-like DNA-binding domain superfamily/Winged helix DNA-binding domain"/>
    <property type="match status" value="1"/>
</dbReference>
<dbReference type="InterPro" id="IPR014071">
    <property type="entry name" value="Cu_transp_CopY/TcrY"/>
</dbReference>
<dbReference type="PIRSF" id="PIRSF019455">
    <property type="entry name" value="CopR_AtkY"/>
    <property type="match status" value="1"/>
</dbReference>
<dbReference type="Proteomes" id="UP000235963">
    <property type="component" value="Unassembled WGS sequence"/>
</dbReference>
<evidence type="ECO:0000313" key="5">
    <source>
        <dbReference type="EMBL" id="PND48343.1"/>
    </source>
</evidence>
<protein>
    <submittedName>
        <fullName evidence="5">Uracil phosphoribosyltransferase</fullName>
    </submittedName>
</protein>
<dbReference type="GO" id="GO:0003677">
    <property type="term" value="F:DNA binding"/>
    <property type="evidence" value="ECO:0007669"/>
    <property type="project" value="UniProtKB-KW"/>
</dbReference>
<dbReference type="InterPro" id="IPR036390">
    <property type="entry name" value="WH_DNA-bd_sf"/>
</dbReference>
<gene>
    <name evidence="5" type="ORF">AT575_01580</name>
</gene>
<name>A0A2N8LDV3_9STRE</name>
<proteinExistence type="inferred from homology"/>
<organism evidence="5 6">
    <name type="scientific">Streptococcus penaeicida</name>
    <dbReference type="NCBI Taxonomy" id="1765960"/>
    <lineage>
        <taxon>Bacteria</taxon>
        <taxon>Bacillati</taxon>
        <taxon>Bacillota</taxon>
        <taxon>Bacilli</taxon>
        <taxon>Lactobacillales</taxon>
        <taxon>Streptococcaceae</taxon>
        <taxon>Streptococcus</taxon>
    </lineage>
</organism>
<dbReference type="GO" id="GO:0045892">
    <property type="term" value="P:negative regulation of DNA-templated transcription"/>
    <property type="evidence" value="ECO:0007669"/>
    <property type="project" value="InterPro"/>
</dbReference>
<dbReference type="SUPFAM" id="SSF46785">
    <property type="entry name" value="Winged helix' DNA-binding domain"/>
    <property type="match status" value="1"/>
</dbReference>
<keyword evidence="2" id="KW-0805">Transcription regulation</keyword>
<dbReference type="InterPro" id="IPR005650">
    <property type="entry name" value="BlaI_family"/>
</dbReference>
<keyword evidence="6" id="KW-1185">Reference proteome</keyword>
<dbReference type="EMBL" id="LOCM01000007">
    <property type="protein sequence ID" value="PND48343.1"/>
    <property type="molecule type" value="Genomic_DNA"/>
</dbReference>
<evidence type="ECO:0000256" key="1">
    <source>
        <dbReference type="ARBA" id="ARBA00011046"/>
    </source>
</evidence>